<dbReference type="Pfam" id="PF06445">
    <property type="entry name" value="GyrI-like"/>
    <property type="match status" value="1"/>
</dbReference>
<protein>
    <recommendedName>
        <fullName evidence="1">GyrI-like small molecule binding domain-containing protein</fullName>
    </recommendedName>
</protein>
<sequence>MSGPAKYDVKKELDSYRARRGRFRALDVPARHFLMIDGQGDPNTSPAYEAALSELYPLAYSLKFRSRRELGRDYVVPPLEGLWWAEDMEAFTSARDKSRWHWRLLLMTPPWIEGGRVETSGGVRWEEFEEGECIQTLHVGPYEQEGPVLARMHHEEIPDRGLALRGLHHEIYLGDPRRAAPEKLRTILRQPVRNREAPSAGPH</sequence>
<name>A0ABS4X6G4_9MICO</name>
<evidence type="ECO:0000313" key="3">
    <source>
        <dbReference type="Proteomes" id="UP001519290"/>
    </source>
</evidence>
<dbReference type="RefSeq" id="WP_209904917.1">
    <property type="nucleotide sequence ID" value="NZ_BAAAJW010000001.1"/>
</dbReference>
<dbReference type="InterPro" id="IPR029442">
    <property type="entry name" value="GyrI-like"/>
</dbReference>
<accession>A0ABS4X6G4</accession>
<comment type="caution">
    <text evidence="2">The sequence shown here is derived from an EMBL/GenBank/DDBJ whole genome shotgun (WGS) entry which is preliminary data.</text>
</comment>
<organism evidence="2 3">
    <name type="scientific">Brachybacterium sacelli</name>
    <dbReference type="NCBI Taxonomy" id="173364"/>
    <lineage>
        <taxon>Bacteria</taxon>
        <taxon>Bacillati</taxon>
        <taxon>Actinomycetota</taxon>
        <taxon>Actinomycetes</taxon>
        <taxon>Micrococcales</taxon>
        <taxon>Dermabacteraceae</taxon>
        <taxon>Brachybacterium</taxon>
    </lineage>
</organism>
<dbReference type="Gene3D" id="3.20.80.10">
    <property type="entry name" value="Regulatory factor, effector binding domain"/>
    <property type="match status" value="1"/>
</dbReference>
<evidence type="ECO:0000313" key="2">
    <source>
        <dbReference type="EMBL" id="MBP2384025.1"/>
    </source>
</evidence>
<evidence type="ECO:0000259" key="1">
    <source>
        <dbReference type="Pfam" id="PF06445"/>
    </source>
</evidence>
<dbReference type="InterPro" id="IPR011256">
    <property type="entry name" value="Reg_factor_effector_dom_sf"/>
</dbReference>
<proteinExistence type="predicted"/>
<dbReference type="EMBL" id="JAGIOD010000002">
    <property type="protein sequence ID" value="MBP2384025.1"/>
    <property type="molecule type" value="Genomic_DNA"/>
</dbReference>
<keyword evidence="3" id="KW-1185">Reference proteome</keyword>
<reference evidence="2 3" key="1">
    <citation type="submission" date="2021-03" db="EMBL/GenBank/DDBJ databases">
        <title>Sequencing the genomes of 1000 actinobacteria strains.</title>
        <authorList>
            <person name="Klenk H.-P."/>
        </authorList>
    </citation>
    <scope>NUCLEOTIDE SEQUENCE [LARGE SCALE GENOMIC DNA]</scope>
    <source>
        <strain evidence="2 3">DSM 14566</strain>
    </source>
</reference>
<feature type="domain" description="GyrI-like small molecule binding" evidence="1">
    <location>
        <begin position="26"/>
        <end position="191"/>
    </location>
</feature>
<gene>
    <name evidence="2" type="ORF">JOF43_004014</name>
</gene>
<dbReference type="SUPFAM" id="SSF55136">
    <property type="entry name" value="Probable bacterial effector-binding domain"/>
    <property type="match status" value="1"/>
</dbReference>
<dbReference type="Proteomes" id="UP001519290">
    <property type="component" value="Unassembled WGS sequence"/>
</dbReference>